<reference evidence="7" key="1">
    <citation type="submission" date="2025-08" db="UniProtKB">
        <authorList>
            <consortium name="RefSeq"/>
        </authorList>
    </citation>
    <scope>IDENTIFICATION</scope>
    <source>
        <tissue evidence="7">Blood</tissue>
    </source>
</reference>
<dbReference type="AlphaFoldDB" id="A0A6J3GDG7"/>
<protein>
    <submittedName>
        <fullName evidence="7">Heat shock protein HSP 90-beta-3</fullName>
    </submittedName>
</protein>
<evidence type="ECO:0000313" key="7">
    <source>
        <dbReference type="RefSeq" id="XP_032115941.1"/>
    </source>
</evidence>
<dbReference type="GO" id="GO:0005524">
    <property type="term" value="F:ATP binding"/>
    <property type="evidence" value="ECO:0007669"/>
    <property type="project" value="UniProtKB-KW"/>
</dbReference>
<dbReference type="GeneID" id="116537765"/>
<keyword evidence="7" id="KW-0346">Stress response</keyword>
<dbReference type="PANTHER" id="PTHR11528">
    <property type="entry name" value="HEAT SHOCK PROTEIN 90 FAMILY MEMBER"/>
    <property type="match status" value="1"/>
</dbReference>
<comment type="similarity">
    <text evidence="1">Belongs to the heat shock protein 90 family.</text>
</comment>
<dbReference type="Gene3D" id="3.40.50.11260">
    <property type="match status" value="1"/>
</dbReference>
<dbReference type="Proteomes" id="UP000504640">
    <property type="component" value="Unplaced"/>
</dbReference>
<gene>
    <name evidence="7" type="primary">LOC116537765</name>
</gene>
<evidence type="ECO:0000313" key="6">
    <source>
        <dbReference type="Proteomes" id="UP000504640"/>
    </source>
</evidence>
<keyword evidence="4" id="KW-0143">Chaperone</keyword>
<evidence type="ECO:0000256" key="1">
    <source>
        <dbReference type="ARBA" id="ARBA00008239"/>
    </source>
</evidence>
<dbReference type="SUPFAM" id="SSF110942">
    <property type="entry name" value="HSP90 C-terminal domain"/>
    <property type="match status" value="1"/>
</dbReference>
<evidence type="ECO:0000256" key="3">
    <source>
        <dbReference type="ARBA" id="ARBA00022840"/>
    </source>
</evidence>
<name>A0A6J3GDG7_SAPAP</name>
<dbReference type="Pfam" id="PF00183">
    <property type="entry name" value="HSP90"/>
    <property type="match status" value="1"/>
</dbReference>
<evidence type="ECO:0000256" key="4">
    <source>
        <dbReference type="ARBA" id="ARBA00023186"/>
    </source>
</evidence>
<dbReference type="InterPro" id="IPR037196">
    <property type="entry name" value="HSP90_C"/>
</dbReference>
<evidence type="ECO:0000256" key="2">
    <source>
        <dbReference type="ARBA" id="ARBA00022741"/>
    </source>
</evidence>
<dbReference type="GO" id="GO:0016887">
    <property type="term" value="F:ATP hydrolysis activity"/>
    <property type="evidence" value="ECO:0007669"/>
    <property type="project" value="InterPro"/>
</dbReference>
<organism evidence="6 7">
    <name type="scientific">Sapajus apella</name>
    <name type="common">Brown-capped capuchin</name>
    <name type="synonym">Cebus apella</name>
    <dbReference type="NCBI Taxonomy" id="9515"/>
    <lineage>
        <taxon>Eukaryota</taxon>
        <taxon>Metazoa</taxon>
        <taxon>Chordata</taxon>
        <taxon>Craniata</taxon>
        <taxon>Vertebrata</taxon>
        <taxon>Euteleostomi</taxon>
        <taxon>Mammalia</taxon>
        <taxon>Eutheria</taxon>
        <taxon>Euarchontoglires</taxon>
        <taxon>Primates</taxon>
        <taxon>Haplorrhini</taxon>
        <taxon>Platyrrhini</taxon>
        <taxon>Cebidae</taxon>
        <taxon>Cebinae</taxon>
        <taxon>Sapajus</taxon>
    </lineage>
</organism>
<keyword evidence="6" id="KW-1185">Reference proteome</keyword>
<keyword evidence="2" id="KW-0547">Nucleotide-binding</keyword>
<keyword evidence="3" id="KW-0067">ATP-binding</keyword>
<feature type="compositionally biased region" description="Basic and acidic residues" evidence="5">
    <location>
        <begin position="14"/>
        <end position="34"/>
    </location>
</feature>
<dbReference type="Gene3D" id="1.20.120.790">
    <property type="entry name" value="Heat shock protein 90, C-terminal domain"/>
    <property type="match status" value="1"/>
</dbReference>
<accession>A0A6J3GDG7</accession>
<feature type="region of interest" description="Disordered" evidence="5">
    <location>
        <begin position="1"/>
        <end position="67"/>
    </location>
</feature>
<evidence type="ECO:0000256" key="5">
    <source>
        <dbReference type="SAM" id="MobiDB-lite"/>
    </source>
</evidence>
<dbReference type="GO" id="GO:0140662">
    <property type="term" value="F:ATP-dependent protein folding chaperone"/>
    <property type="evidence" value="ECO:0007669"/>
    <property type="project" value="InterPro"/>
</dbReference>
<dbReference type="RefSeq" id="XP_032115941.1">
    <property type="nucleotide sequence ID" value="XM_032260050.1"/>
</dbReference>
<sequence length="242" mass="27801">MDVLQGEEMNDNEDDKHWHHHESWGKGNANERCRHSQQAQSGTKAEITESKSKKQKSRCTKFHKEPKTSDKYCVQQLKEFDGKSLVSVTKDGLELPEDEEEKKMEESKAKFDNLCKLMKEIFDKKVEKVTISNRLVSSPYCIVTSTYSRTANMEWIMKAQALRHNSTMEAKKHPEINPDHLIVETLRQKTEADKNDKAVKDLVVLLFETDPLFLTTTQMALHHAVCSAAYRLLSSEVISCLT</sequence>
<dbReference type="GO" id="GO:0051082">
    <property type="term" value="F:unfolded protein binding"/>
    <property type="evidence" value="ECO:0007669"/>
    <property type="project" value="InterPro"/>
</dbReference>
<dbReference type="InterPro" id="IPR001404">
    <property type="entry name" value="Hsp90_fam"/>
</dbReference>
<dbReference type="FunFam" id="1.20.120.790:FF:000001">
    <property type="entry name" value="Heat shock protein 90 alpha"/>
    <property type="match status" value="1"/>
</dbReference>
<proteinExistence type="inferred from homology"/>